<evidence type="ECO:0000313" key="9">
    <source>
        <dbReference type="EMBL" id="MCW8344821.1"/>
    </source>
</evidence>
<dbReference type="EMBL" id="JAKRRY010000002">
    <property type="protein sequence ID" value="MCW8344821.1"/>
    <property type="molecule type" value="Genomic_DNA"/>
</dbReference>
<feature type="transmembrane region" description="Helical" evidence="6">
    <location>
        <begin position="481"/>
        <end position="510"/>
    </location>
</feature>
<evidence type="ECO:0000256" key="3">
    <source>
        <dbReference type="ARBA" id="ARBA00022748"/>
    </source>
</evidence>
<feature type="transmembrane region" description="Helical" evidence="6">
    <location>
        <begin position="324"/>
        <end position="346"/>
    </location>
</feature>
<dbReference type="Pfam" id="PF02683">
    <property type="entry name" value="DsbD_TM"/>
    <property type="match status" value="1"/>
</dbReference>
<accession>A0A9X3CK78</accession>
<feature type="transmembrane region" description="Helical" evidence="6">
    <location>
        <begin position="367"/>
        <end position="385"/>
    </location>
</feature>
<feature type="domain" description="Thiol:disulfide interchange protein DsbD N-terminal" evidence="8">
    <location>
        <begin position="71"/>
        <end position="173"/>
    </location>
</feature>
<dbReference type="InterPro" id="IPR003834">
    <property type="entry name" value="Cyt_c_assmbl_TM_dom"/>
</dbReference>
<dbReference type="InterPro" id="IPR036249">
    <property type="entry name" value="Thioredoxin-like_sf"/>
</dbReference>
<evidence type="ECO:0000259" key="8">
    <source>
        <dbReference type="Pfam" id="PF11412"/>
    </source>
</evidence>
<dbReference type="PANTHER" id="PTHR32234:SF3">
    <property type="entry name" value="SUPPRESSION OF COPPER SENSITIVITY PROTEIN"/>
    <property type="match status" value="1"/>
</dbReference>
<evidence type="ECO:0000256" key="1">
    <source>
        <dbReference type="ARBA" id="ARBA00004141"/>
    </source>
</evidence>
<dbReference type="Pfam" id="PF13899">
    <property type="entry name" value="Thioredoxin_7"/>
    <property type="match status" value="1"/>
</dbReference>
<keyword evidence="4 6" id="KW-1133">Transmembrane helix</keyword>
<dbReference type="Pfam" id="PF11412">
    <property type="entry name" value="DsbD_N"/>
    <property type="match status" value="1"/>
</dbReference>
<keyword evidence="3" id="KW-0201">Cytochrome c-type biogenesis</keyword>
<dbReference type="CDD" id="cd02953">
    <property type="entry name" value="DsbDgamma"/>
    <property type="match status" value="1"/>
</dbReference>
<evidence type="ECO:0000256" key="2">
    <source>
        <dbReference type="ARBA" id="ARBA00022692"/>
    </source>
</evidence>
<dbReference type="GO" id="GO:0045454">
    <property type="term" value="P:cell redox homeostasis"/>
    <property type="evidence" value="ECO:0007669"/>
    <property type="project" value="TreeGrafter"/>
</dbReference>
<feature type="transmembrane region" description="Helical" evidence="6">
    <location>
        <begin position="446"/>
        <end position="475"/>
    </location>
</feature>
<proteinExistence type="predicted"/>
<dbReference type="RefSeq" id="WP_265673289.1">
    <property type="nucleotide sequence ID" value="NZ_JAKRRY010000002.1"/>
</dbReference>
<organism evidence="9 10">
    <name type="scientific">Vibrio qingdaonensis</name>
    <dbReference type="NCBI Taxonomy" id="2829491"/>
    <lineage>
        <taxon>Bacteria</taxon>
        <taxon>Pseudomonadati</taxon>
        <taxon>Pseudomonadota</taxon>
        <taxon>Gammaproteobacteria</taxon>
        <taxon>Vibrionales</taxon>
        <taxon>Vibrionaceae</taxon>
        <taxon>Vibrio</taxon>
    </lineage>
</organism>
<evidence type="ECO:0000313" key="10">
    <source>
        <dbReference type="Proteomes" id="UP001155587"/>
    </source>
</evidence>
<sequence length="721" mass="78066">MKKQTAYPRSVVQRLASFVFGLWFLSTLILSPLALANPSSSPIATGVETGWLTSDFHPHVETRVVLTGQVDEQTQTVEGFLEVRLSGDWKTYWRSPGEGGIAPSLDWQQSSNIKAIKWEWPYPHRFELLGLETLGYKHDVVFPLHIEVNDIHEPVNLSATATISSCTTVCVLTDFPIDMTFVPSELSLSETAMYQYAQAMSLVPKASPFIDGVQAIWDASRQELQVTVLNARGWVKPDLLIDSQDDVVEDYSFLSPKINIDGDKVVATFKVTSWLGDPDLDSRSILVTMIDENLLAEQAITVNSGVITGNDIASALSSASMLSMLGFALLGGLILNIMPCVFPVLGMKLSHVISAATAEKTQIRAQFVASSMGIITSFLLLALFITVLKWSGSSIGWGIQFQSGGFIAVMVLITGLFGANMLGLFELRLPSSMNTWMATKGDNSYVGHFVQGMFATLLATPCSAPFLGTAVAFALATSTSATFAIFTALGLGMALPWVLIALFPSLVSWLPKPGAWMNRVKILFGSMMLLTSTWLLSLLSHHLPPFWIGVLALAALVWLFLRVKSCYGDKPALLLGGVSIIALAGGLMIGSMTADRWATPLPPEPDWAALSTTRIANEVAAGHTVFVDVTADWCITCKANKIGVILQPPVYDTLQQSDVIAMKGDWTTPSDDVTAFLRFYGRYGVPFNIVFGPNAPDGIPLPVILTNDAVLNAISSARGEQ</sequence>
<name>A0A9X3CK78_9VIBR</name>
<protein>
    <submittedName>
        <fullName evidence="9">Thioredoxin family protein</fullName>
    </submittedName>
</protein>
<dbReference type="InterPro" id="IPR035671">
    <property type="entry name" value="DsbD_gamma"/>
</dbReference>
<dbReference type="Gene3D" id="3.40.30.10">
    <property type="entry name" value="Glutaredoxin"/>
    <property type="match status" value="1"/>
</dbReference>
<dbReference type="Proteomes" id="UP001155587">
    <property type="component" value="Unassembled WGS sequence"/>
</dbReference>
<dbReference type="GO" id="GO:0015035">
    <property type="term" value="F:protein-disulfide reductase activity"/>
    <property type="evidence" value="ECO:0007669"/>
    <property type="project" value="TreeGrafter"/>
</dbReference>
<keyword evidence="5 6" id="KW-0472">Membrane</keyword>
<keyword evidence="10" id="KW-1185">Reference proteome</keyword>
<feature type="transmembrane region" description="Helical" evidence="6">
    <location>
        <begin position="545"/>
        <end position="561"/>
    </location>
</feature>
<feature type="domain" description="Cytochrome C biogenesis protein transmembrane" evidence="7">
    <location>
        <begin position="324"/>
        <end position="537"/>
    </location>
</feature>
<dbReference type="GO" id="GO:0016020">
    <property type="term" value="C:membrane"/>
    <property type="evidence" value="ECO:0007669"/>
    <property type="project" value="UniProtKB-SubCell"/>
</dbReference>
<gene>
    <name evidence="9" type="ORF">MD535_02120</name>
</gene>
<dbReference type="PANTHER" id="PTHR32234">
    <property type="entry name" value="THIOL:DISULFIDE INTERCHANGE PROTEIN DSBD"/>
    <property type="match status" value="1"/>
</dbReference>
<comment type="caution">
    <text evidence="9">The sequence shown here is derived from an EMBL/GenBank/DDBJ whole genome shotgun (WGS) entry which is preliminary data.</text>
</comment>
<comment type="subcellular location">
    <subcellularLocation>
        <location evidence="1">Membrane</location>
        <topology evidence="1">Multi-pass membrane protein</topology>
    </subcellularLocation>
</comment>
<keyword evidence="2 6" id="KW-0812">Transmembrane</keyword>
<dbReference type="AlphaFoldDB" id="A0A9X3CK78"/>
<dbReference type="GO" id="GO:0017004">
    <property type="term" value="P:cytochrome complex assembly"/>
    <property type="evidence" value="ECO:0007669"/>
    <property type="project" value="UniProtKB-KW"/>
</dbReference>
<feature type="transmembrane region" description="Helical" evidence="6">
    <location>
        <begin position="573"/>
        <end position="594"/>
    </location>
</feature>
<dbReference type="InterPro" id="IPR028250">
    <property type="entry name" value="DsbDN"/>
</dbReference>
<evidence type="ECO:0000259" key="7">
    <source>
        <dbReference type="Pfam" id="PF02683"/>
    </source>
</evidence>
<feature type="transmembrane region" description="Helical" evidence="6">
    <location>
        <begin position="405"/>
        <end position="425"/>
    </location>
</feature>
<feature type="transmembrane region" description="Helical" evidence="6">
    <location>
        <begin position="522"/>
        <end position="539"/>
    </location>
</feature>
<evidence type="ECO:0000256" key="6">
    <source>
        <dbReference type="SAM" id="Phobius"/>
    </source>
</evidence>
<evidence type="ECO:0000256" key="5">
    <source>
        <dbReference type="ARBA" id="ARBA00023136"/>
    </source>
</evidence>
<evidence type="ECO:0000256" key="4">
    <source>
        <dbReference type="ARBA" id="ARBA00022989"/>
    </source>
</evidence>
<dbReference type="SUPFAM" id="SSF52833">
    <property type="entry name" value="Thioredoxin-like"/>
    <property type="match status" value="1"/>
</dbReference>
<reference evidence="9" key="1">
    <citation type="submission" date="2022-02" db="EMBL/GenBank/DDBJ databases">
        <title>Vibrio sp. nov, a new bacterium isolated from seawater.</title>
        <authorList>
            <person name="Yuan Y."/>
        </authorList>
    </citation>
    <scope>NUCLEOTIDE SEQUENCE</scope>
    <source>
        <strain evidence="9">ZSDZ65</strain>
    </source>
</reference>